<dbReference type="Proteomes" id="UP000507470">
    <property type="component" value="Unassembled WGS sequence"/>
</dbReference>
<name>A0A6J8EI80_MYTCO</name>
<keyword evidence="3" id="KW-1185">Reference proteome</keyword>
<gene>
    <name evidence="2" type="ORF">MCOR_52274</name>
</gene>
<dbReference type="EMBL" id="CACVKT020009064">
    <property type="protein sequence ID" value="CAC5420007.1"/>
    <property type="molecule type" value="Genomic_DNA"/>
</dbReference>
<feature type="region of interest" description="Disordered" evidence="1">
    <location>
        <begin position="1"/>
        <end position="33"/>
    </location>
</feature>
<proteinExistence type="predicted"/>
<organism evidence="2 3">
    <name type="scientific">Mytilus coruscus</name>
    <name type="common">Sea mussel</name>
    <dbReference type="NCBI Taxonomy" id="42192"/>
    <lineage>
        <taxon>Eukaryota</taxon>
        <taxon>Metazoa</taxon>
        <taxon>Spiralia</taxon>
        <taxon>Lophotrochozoa</taxon>
        <taxon>Mollusca</taxon>
        <taxon>Bivalvia</taxon>
        <taxon>Autobranchia</taxon>
        <taxon>Pteriomorphia</taxon>
        <taxon>Mytilida</taxon>
        <taxon>Mytiloidea</taxon>
        <taxon>Mytilidae</taxon>
        <taxon>Mytilinae</taxon>
        <taxon>Mytilus</taxon>
    </lineage>
</organism>
<protein>
    <submittedName>
        <fullName evidence="2">Uncharacterized protein</fullName>
    </submittedName>
</protein>
<sequence>MAGIEDNKDKNIEMAETESLGDMEKPTAEDTLTEDKSEMTIQQLYQEFLADWIYNAQRIAEFDRNIKQSEARIDKICVGLITMQAEQKEAMNINNEQMGAISQQLQQSEDRIDHKASVRPMDKLTTTEEGDSVQFKSAFEQQGTFQQMASVVSELVDKRNKEVKIPAMDTSSKPKFDLNQYNASTPKIHNKLPALGLSPISSHEPSTAPTLLKANLVSENILETSSTDQGYQQMAYVSSYAHLPPTMSQSYLVQSSTPLQKQLTASGSYQVSPMLNAVPTNSTIPVESMANPPPPTFMTPIMTTSSAPGALTGLPQQQADSTDRSRKGQRKPKERGNSSSSDSSLEREYTRWQENSGARDRSRSPQLPKMQIFNGRGSITWEAFIYQFERTAGRRQWVNRKKVCRLLDCLADVALEYARKVNTDDDSKALRKALKQRFSKKDDQTRLEPKHSSEDIKTKILQGM</sequence>
<reference evidence="2 3" key="1">
    <citation type="submission" date="2020-06" db="EMBL/GenBank/DDBJ databases">
        <authorList>
            <person name="Li R."/>
            <person name="Bekaert M."/>
        </authorList>
    </citation>
    <scope>NUCLEOTIDE SEQUENCE [LARGE SCALE GENOMIC DNA]</scope>
    <source>
        <strain evidence="3">wild</strain>
    </source>
</reference>
<feature type="region of interest" description="Disordered" evidence="1">
    <location>
        <begin position="285"/>
        <end position="369"/>
    </location>
</feature>
<feature type="compositionally biased region" description="Basic and acidic residues" evidence="1">
    <location>
        <begin position="1"/>
        <end position="13"/>
    </location>
</feature>
<evidence type="ECO:0000256" key="1">
    <source>
        <dbReference type="SAM" id="MobiDB-lite"/>
    </source>
</evidence>
<evidence type="ECO:0000313" key="2">
    <source>
        <dbReference type="EMBL" id="CAC5420007.1"/>
    </source>
</evidence>
<feature type="region of interest" description="Disordered" evidence="1">
    <location>
        <begin position="440"/>
        <end position="464"/>
    </location>
</feature>
<dbReference type="AlphaFoldDB" id="A0A6J8EI80"/>
<feature type="compositionally biased region" description="Basic and acidic residues" evidence="1">
    <location>
        <begin position="22"/>
        <end position="33"/>
    </location>
</feature>
<evidence type="ECO:0000313" key="3">
    <source>
        <dbReference type="Proteomes" id="UP000507470"/>
    </source>
</evidence>
<feature type="compositionally biased region" description="Basic and acidic residues" evidence="1">
    <location>
        <begin position="344"/>
        <end position="363"/>
    </location>
</feature>
<feature type="compositionally biased region" description="Basic and acidic residues" evidence="1">
    <location>
        <begin position="440"/>
        <end position="458"/>
    </location>
</feature>
<accession>A0A6J8EI80</accession>